<gene>
    <name evidence="7" type="ORF">OSB1V03_LOCUS10092</name>
</gene>
<dbReference type="PANTHER" id="PTHR24289">
    <property type="entry name" value="STEROID 17-ALPHA-HYDROXYLASE/17,20 LYASE"/>
    <property type="match status" value="1"/>
</dbReference>
<keyword evidence="2" id="KW-0349">Heme</keyword>
<dbReference type="AlphaFoldDB" id="A0A7R9KUH5"/>
<evidence type="ECO:0000313" key="7">
    <source>
        <dbReference type="EMBL" id="CAD7629677.1"/>
    </source>
</evidence>
<protein>
    <recommendedName>
        <fullName evidence="9">Cytochrome P450</fullName>
    </recommendedName>
</protein>
<accession>A0A7R9KUH5</accession>
<keyword evidence="3" id="KW-0479">Metal-binding</keyword>
<dbReference type="GO" id="GO:0020037">
    <property type="term" value="F:heme binding"/>
    <property type="evidence" value="ECO:0007669"/>
    <property type="project" value="InterPro"/>
</dbReference>
<keyword evidence="6" id="KW-0503">Monooxygenase</keyword>
<dbReference type="Proteomes" id="UP000759131">
    <property type="component" value="Unassembled WGS sequence"/>
</dbReference>
<evidence type="ECO:0000256" key="3">
    <source>
        <dbReference type="ARBA" id="ARBA00022723"/>
    </source>
</evidence>
<organism evidence="7">
    <name type="scientific">Medioppia subpectinata</name>
    <dbReference type="NCBI Taxonomy" id="1979941"/>
    <lineage>
        <taxon>Eukaryota</taxon>
        <taxon>Metazoa</taxon>
        <taxon>Ecdysozoa</taxon>
        <taxon>Arthropoda</taxon>
        <taxon>Chelicerata</taxon>
        <taxon>Arachnida</taxon>
        <taxon>Acari</taxon>
        <taxon>Acariformes</taxon>
        <taxon>Sarcoptiformes</taxon>
        <taxon>Oribatida</taxon>
        <taxon>Brachypylina</taxon>
        <taxon>Oppioidea</taxon>
        <taxon>Oppiidae</taxon>
        <taxon>Medioppia</taxon>
    </lineage>
</organism>
<dbReference type="EMBL" id="OC861758">
    <property type="protein sequence ID" value="CAD7629677.1"/>
    <property type="molecule type" value="Genomic_DNA"/>
</dbReference>
<evidence type="ECO:0000313" key="8">
    <source>
        <dbReference type="Proteomes" id="UP000759131"/>
    </source>
</evidence>
<dbReference type="PANTHER" id="PTHR24289:SF1">
    <property type="entry name" value="STEROID 17-ALPHA-HYDROXYLASE_17,20 LYASE"/>
    <property type="match status" value="1"/>
</dbReference>
<proteinExistence type="inferred from homology"/>
<evidence type="ECO:0000256" key="1">
    <source>
        <dbReference type="ARBA" id="ARBA00010617"/>
    </source>
</evidence>
<keyword evidence="4" id="KW-0560">Oxidoreductase</keyword>
<dbReference type="EMBL" id="CAJPIZ010007183">
    <property type="protein sequence ID" value="CAG2110107.1"/>
    <property type="molecule type" value="Genomic_DNA"/>
</dbReference>
<keyword evidence="8" id="KW-1185">Reference proteome</keyword>
<evidence type="ECO:0000256" key="6">
    <source>
        <dbReference type="ARBA" id="ARBA00023033"/>
    </source>
</evidence>
<dbReference type="Gene3D" id="1.10.630.10">
    <property type="entry name" value="Cytochrome P450"/>
    <property type="match status" value="1"/>
</dbReference>
<dbReference type="InterPro" id="IPR001128">
    <property type="entry name" value="Cyt_P450"/>
</dbReference>
<reference evidence="7" key="1">
    <citation type="submission" date="2020-11" db="EMBL/GenBank/DDBJ databases">
        <authorList>
            <person name="Tran Van P."/>
        </authorList>
    </citation>
    <scope>NUCLEOTIDE SEQUENCE</scope>
</reference>
<name>A0A7R9KUH5_9ACAR</name>
<comment type="similarity">
    <text evidence="1">Belongs to the cytochrome P450 family.</text>
</comment>
<evidence type="ECO:0000256" key="2">
    <source>
        <dbReference type="ARBA" id="ARBA00022617"/>
    </source>
</evidence>
<dbReference type="GO" id="GO:0005506">
    <property type="term" value="F:iron ion binding"/>
    <property type="evidence" value="ECO:0007669"/>
    <property type="project" value="InterPro"/>
</dbReference>
<dbReference type="OrthoDB" id="2789670at2759"/>
<dbReference type="GO" id="GO:0016705">
    <property type="term" value="F:oxidoreductase activity, acting on paired donors, with incorporation or reduction of molecular oxygen"/>
    <property type="evidence" value="ECO:0007669"/>
    <property type="project" value="InterPro"/>
</dbReference>
<keyword evidence="5" id="KW-0408">Iron</keyword>
<evidence type="ECO:0000256" key="5">
    <source>
        <dbReference type="ARBA" id="ARBA00023004"/>
    </source>
</evidence>
<evidence type="ECO:0008006" key="9">
    <source>
        <dbReference type="Google" id="ProtNLM"/>
    </source>
</evidence>
<evidence type="ECO:0000256" key="4">
    <source>
        <dbReference type="ARBA" id="ARBA00023002"/>
    </source>
</evidence>
<dbReference type="Pfam" id="PF00067">
    <property type="entry name" value="p450"/>
    <property type="match status" value="1"/>
</dbReference>
<dbReference type="GO" id="GO:0004497">
    <property type="term" value="F:monooxygenase activity"/>
    <property type="evidence" value="ECO:0007669"/>
    <property type="project" value="UniProtKB-KW"/>
</dbReference>
<dbReference type="SUPFAM" id="SSF48264">
    <property type="entry name" value="Cytochrome P450"/>
    <property type="match status" value="1"/>
</dbReference>
<dbReference type="InterPro" id="IPR036396">
    <property type="entry name" value="Cyt_P450_sf"/>
</dbReference>
<sequence>MKNVLYTKKLTKPMFSSLLAKKLTKPMFSSLLVFRNIKVHWNQHFRELYNKYGPVVTVWVGPKPVVFVGDPHVVKEAFSRPEFMGRMDTIIANIFSNADHRDLALNSHLPSWEGLRNVTHMIVRQFAKSTDFTDTVNALVSDITSQMMVKEGINQPFNPKKLRQEYWTSFKYMATFWSHDIHNNYVIYEYIPICRPFMSDPLTKLRRYYKLCFEYSLTQLKEHENTYDKSVCRDVCDMFIGARRKGEAECRPGLQWLTDKHIAATFMDLYRNSKIYLNSVPYKNVFGQEKLPQERLHCTRPNSFSIKLKDSPL</sequence>